<dbReference type="Gene3D" id="3.30.1300.10">
    <property type="entry name" value="Pantoate-beta-alanine ligase, C-terminal domain"/>
    <property type="match status" value="1"/>
</dbReference>
<dbReference type="InterPro" id="IPR042176">
    <property type="entry name" value="Pantoate_ligase_C"/>
</dbReference>
<keyword evidence="6" id="KW-0547">Nucleotide-binding</keyword>
<dbReference type="UniPathway" id="UPA00028">
    <property type="reaction ID" value="UER00005"/>
</dbReference>
<proteinExistence type="inferred from homology"/>
<comment type="similarity">
    <text evidence="2">Belongs to the pantothenate synthetase family.</text>
</comment>
<feature type="region of interest" description="Disordered" evidence="9">
    <location>
        <begin position="1"/>
        <end position="20"/>
    </location>
</feature>
<evidence type="ECO:0000256" key="8">
    <source>
        <dbReference type="ARBA" id="ARBA00048258"/>
    </source>
</evidence>
<dbReference type="EMBL" id="FNBW01000003">
    <property type="protein sequence ID" value="SDF41219.1"/>
    <property type="molecule type" value="Genomic_DNA"/>
</dbReference>
<dbReference type="GO" id="GO:0005524">
    <property type="term" value="F:ATP binding"/>
    <property type="evidence" value="ECO:0007669"/>
    <property type="project" value="UniProtKB-KW"/>
</dbReference>
<evidence type="ECO:0000256" key="2">
    <source>
        <dbReference type="ARBA" id="ARBA00009256"/>
    </source>
</evidence>
<evidence type="ECO:0000256" key="6">
    <source>
        <dbReference type="ARBA" id="ARBA00022741"/>
    </source>
</evidence>
<dbReference type="GO" id="GO:0004592">
    <property type="term" value="F:pantoate-beta-alanine ligase activity"/>
    <property type="evidence" value="ECO:0007669"/>
    <property type="project" value="UniProtKB-EC"/>
</dbReference>
<dbReference type="Gene3D" id="3.40.50.620">
    <property type="entry name" value="HUPs"/>
    <property type="match status" value="1"/>
</dbReference>
<protein>
    <recommendedName>
        <fullName evidence="3">pantoate--beta-alanine ligase (AMP-forming)</fullName>
        <ecNumber evidence="3">6.3.2.1</ecNumber>
    </recommendedName>
</protein>
<gene>
    <name evidence="10" type="ORF">SAMN05660686_01228</name>
</gene>
<comment type="caution">
    <text evidence="10">The sequence shown here is derived from an EMBL/GenBank/DDBJ whole genome shotgun (WGS) entry which is preliminary data.</text>
</comment>
<dbReference type="SUPFAM" id="SSF52374">
    <property type="entry name" value="Nucleotidylyl transferase"/>
    <property type="match status" value="1"/>
</dbReference>
<evidence type="ECO:0000256" key="7">
    <source>
        <dbReference type="ARBA" id="ARBA00022840"/>
    </source>
</evidence>
<dbReference type="PANTHER" id="PTHR21299">
    <property type="entry name" value="CYTIDYLATE KINASE/PANTOATE-BETA-ALANINE LIGASE"/>
    <property type="match status" value="1"/>
</dbReference>
<evidence type="ECO:0000256" key="1">
    <source>
        <dbReference type="ARBA" id="ARBA00004990"/>
    </source>
</evidence>
<accession>A0A8G2EVQ7</accession>
<dbReference type="Pfam" id="PF02569">
    <property type="entry name" value="Pantoate_ligase"/>
    <property type="match status" value="2"/>
</dbReference>
<dbReference type="InterPro" id="IPR003721">
    <property type="entry name" value="Pantoate_ligase"/>
</dbReference>
<dbReference type="OrthoDB" id="7856154at2"/>
<keyword evidence="7" id="KW-0067">ATP-binding</keyword>
<reference evidence="10 11" key="1">
    <citation type="submission" date="2016-10" db="EMBL/GenBank/DDBJ databases">
        <authorList>
            <person name="Varghese N."/>
            <person name="Submissions S."/>
        </authorList>
    </citation>
    <scope>NUCLEOTIDE SEQUENCE [LARGE SCALE GENOMIC DNA]</scope>
    <source>
        <strain evidence="10 11">DSM 18839</strain>
    </source>
</reference>
<dbReference type="InterPro" id="IPR014729">
    <property type="entry name" value="Rossmann-like_a/b/a_fold"/>
</dbReference>
<evidence type="ECO:0000256" key="3">
    <source>
        <dbReference type="ARBA" id="ARBA00012219"/>
    </source>
</evidence>
<dbReference type="EC" id="6.3.2.1" evidence="3"/>
<evidence type="ECO:0000313" key="11">
    <source>
        <dbReference type="Proteomes" id="UP000198615"/>
    </source>
</evidence>
<evidence type="ECO:0000313" key="10">
    <source>
        <dbReference type="EMBL" id="SDF41219.1"/>
    </source>
</evidence>
<dbReference type="Proteomes" id="UP000198615">
    <property type="component" value="Unassembled WGS sequence"/>
</dbReference>
<comment type="pathway">
    <text evidence="1">Cofactor biosynthesis; (R)-pantothenate biosynthesis; (R)-pantothenate from (R)-pantoate and beta-alanine: step 1/1.</text>
</comment>
<keyword evidence="11" id="KW-1185">Reference proteome</keyword>
<keyword evidence="5" id="KW-0566">Pantothenate biosynthesis</keyword>
<dbReference type="PANTHER" id="PTHR21299:SF1">
    <property type="entry name" value="PANTOATE--BETA-ALANINE LIGASE"/>
    <property type="match status" value="1"/>
</dbReference>
<sequence length="304" mass="32182">MPMSKRVGKSESDRGGPYDPAVSFNLDGDEGADVEVVSDVGALIGYLDEWREDGCSIGLVPVLGEAHVGHLVLLALAARECDRVVVAAGPRADVLTDPVGRSLLSRNGADVLYAAAREVDPLPVDDLPDFAVAMEGQYGRRSLTEAVGKIERLIGLIAPDRLYQSGAVFQRACVLASRLSGRDGAPLIRVVDAARGPGGITPVAEIDRLDEAGRERVASLSRILQRIAGRLADGVSTPAGEIAWGLDALSAAEFDGIDYLEVRNPRTLEPVDRAGAPARVFVAVRIGDLRFVDSVPVRSADADR</sequence>
<evidence type="ECO:0000256" key="4">
    <source>
        <dbReference type="ARBA" id="ARBA00022598"/>
    </source>
</evidence>
<evidence type="ECO:0000256" key="5">
    <source>
        <dbReference type="ARBA" id="ARBA00022655"/>
    </source>
</evidence>
<dbReference type="GO" id="GO:0015940">
    <property type="term" value="P:pantothenate biosynthetic process"/>
    <property type="evidence" value="ECO:0007669"/>
    <property type="project" value="UniProtKB-UniPathway"/>
</dbReference>
<dbReference type="AlphaFoldDB" id="A0A8G2EVQ7"/>
<keyword evidence="4 10" id="KW-0436">Ligase</keyword>
<organism evidence="10 11">
    <name type="scientific">Thalassobaculum litoreum DSM 18839</name>
    <dbReference type="NCBI Taxonomy" id="1123362"/>
    <lineage>
        <taxon>Bacteria</taxon>
        <taxon>Pseudomonadati</taxon>
        <taxon>Pseudomonadota</taxon>
        <taxon>Alphaproteobacteria</taxon>
        <taxon>Rhodospirillales</taxon>
        <taxon>Thalassobaculaceae</taxon>
        <taxon>Thalassobaculum</taxon>
    </lineage>
</organism>
<name>A0A8G2EVQ7_9PROT</name>
<comment type="catalytic activity">
    <reaction evidence="8">
        <text>(R)-pantoate + beta-alanine + ATP = (R)-pantothenate + AMP + diphosphate + H(+)</text>
        <dbReference type="Rhea" id="RHEA:10912"/>
        <dbReference type="ChEBI" id="CHEBI:15378"/>
        <dbReference type="ChEBI" id="CHEBI:15980"/>
        <dbReference type="ChEBI" id="CHEBI:29032"/>
        <dbReference type="ChEBI" id="CHEBI:30616"/>
        <dbReference type="ChEBI" id="CHEBI:33019"/>
        <dbReference type="ChEBI" id="CHEBI:57966"/>
        <dbReference type="ChEBI" id="CHEBI:456215"/>
        <dbReference type="EC" id="6.3.2.1"/>
    </reaction>
</comment>
<evidence type="ECO:0000256" key="9">
    <source>
        <dbReference type="SAM" id="MobiDB-lite"/>
    </source>
</evidence>